<dbReference type="GO" id="GO:0005739">
    <property type="term" value="C:mitochondrion"/>
    <property type="evidence" value="ECO:0007669"/>
    <property type="project" value="TreeGrafter"/>
</dbReference>
<sequence>MAEFPDDQDTRLCNNCSKEIPVFNFTIHEIHCQRNIGVCPICKEPFPKSEMEIHMATEHSQVVCKCNKKLEKRQLKKHEETDCPLRLALCQHCDLELAVLKLKEHEEYCGARTEPCGSCGRNVLVKDLKTHPAVCGREEVEKRNTTAMSPNAYDEAWGQDRIWIASQLLRQIESLDPPVRLSSRPLRSLESDSVHSRTSSQRNVPAHFPIQNNLFEEQERQERNRSQQPPTKSGEDSANLDFMLALSLQSEGQASSLAEQDFWQAVCEAEQLHSGPGSLIDRKGAADETMLPCEFCEELYPEDLLIDHQTSCNPSRALPSLGPDSSSSSRVEDPGDLFQNILQQATYDQLGFITGLNTLSPVEGSIIIPCEFCGVQLEEEVLFHHQDQCDQRPATAHSHGTEGFRRQDPQRQEASPEQLRRRSRHQGDLSSGYVEDTKQGTAKGSAYPLPPSRPMNNMTATCNRLLKSTPGPRSGYQPSPPRVLKLNNADGQELRGRSGGGQNSSMATDHPSVIHSIRNLYPENLVPSLPRGPAGGYGASSRSEGSRSSRAAPAAANYRSRGAKAKPKPQGAGDAEEEEE</sequence>
<feature type="region of interest" description="Disordered" evidence="8">
    <location>
        <begin position="315"/>
        <end position="334"/>
    </location>
</feature>
<dbReference type="PANTHER" id="PTHR16295">
    <property type="entry name" value="TRAF-TYPE ZINC FINGER PROTEIN-RELATED"/>
    <property type="match status" value="1"/>
</dbReference>
<evidence type="ECO:0000256" key="8">
    <source>
        <dbReference type="SAM" id="MobiDB-lite"/>
    </source>
</evidence>
<dbReference type="InterPro" id="IPR049439">
    <property type="entry name" value="TRAFD1-XIAF1_Znf"/>
</dbReference>
<evidence type="ECO:0000256" key="7">
    <source>
        <dbReference type="ARBA" id="ARBA00040410"/>
    </source>
</evidence>
<dbReference type="InterPro" id="IPR013083">
    <property type="entry name" value="Znf_RING/FYVE/PHD"/>
</dbReference>
<evidence type="ECO:0000256" key="2">
    <source>
        <dbReference type="ARBA" id="ARBA00022723"/>
    </source>
</evidence>
<keyword evidence="10" id="KW-1185">Reference proteome</keyword>
<feature type="region of interest" description="Disordered" evidence="8">
    <location>
        <begin position="180"/>
        <end position="237"/>
    </location>
</feature>
<evidence type="ECO:0000313" key="10">
    <source>
        <dbReference type="Proteomes" id="UP000081671"/>
    </source>
</evidence>
<dbReference type="KEGG" id="dord:105990673"/>
<keyword evidence="2" id="KW-0479">Metal-binding</keyword>
<name>A0A1S3FQD2_DIPOR</name>
<dbReference type="GeneID" id="105990673"/>
<dbReference type="STRING" id="10020.ENSDORP00000021541"/>
<comment type="function">
    <text evidence="6">Negative feedback regulator that controls excessive innate immune responses. Regulates both Toll-like receptor 4 (TLR4) and DDX58/RIG1-like helicases (RLH) pathways. May inhibit the LTR pathway by direct interaction with TRAF6 and attenuation of NF-kappa-B activation. May negatively regulate the RLH pathway downstream from MAVS and upstream of NF-kappa-B and IRF3.</text>
</comment>
<keyword evidence="1" id="KW-0597">Phosphoprotein</keyword>
<keyword evidence="3" id="KW-0863">Zinc-finger</keyword>
<evidence type="ECO:0000256" key="3">
    <source>
        <dbReference type="ARBA" id="ARBA00022771"/>
    </source>
</evidence>
<dbReference type="FunCoup" id="A0A1S3FQD2">
    <property type="interactions" value="2546"/>
</dbReference>
<dbReference type="GO" id="GO:0008270">
    <property type="term" value="F:zinc ion binding"/>
    <property type="evidence" value="ECO:0007669"/>
    <property type="project" value="UniProtKB-KW"/>
</dbReference>
<dbReference type="AlphaFoldDB" id="A0A1S3FQD2"/>
<reference evidence="11" key="1">
    <citation type="submission" date="2025-08" db="UniProtKB">
        <authorList>
            <consortium name="RefSeq"/>
        </authorList>
    </citation>
    <scope>IDENTIFICATION</scope>
    <source>
        <tissue evidence="11">Kidney</tissue>
    </source>
</reference>
<dbReference type="Gene3D" id="3.30.40.10">
    <property type="entry name" value="Zinc/RING finger domain, C3HC4 (zinc finger)"/>
    <property type="match status" value="2"/>
</dbReference>
<dbReference type="OrthoDB" id="193703at2759"/>
<feature type="region of interest" description="Disordered" evidence="8">
    <location>
        <begin position="392"/>
        <end position="486"/>
    </location>
</feature>
<accession>A0A1S3FQD2</accession>
<dbReference type="InParanoid" id="A0A1S3FQD2"/>
<organism evidence="10 11">
    <name type="scientific">Dipodomys ordii</name>
    <name type="common">Ord's kangaroo rat</name>
    <dbReference type="NCBI Taxonomy" id="10020"/>
    <lineage>
        <taxon>Eukaryota</taxon>
        <taxon>Metazoa</taxon>
        <taxon>Chordata</taxon>
        <taxon>Craniata</taxon>
        <taxon>Vertebrata</taxon>
        <taxon>Euteleostomi</taxon>
        <taxon>Mammalia</taxon>
        <taxon>Eutheria</taxon>
        <taxon>Euarchontoglires</taxon>
        <taxon>Glires</taxon>
        <taxon>Rodentia</taxon>
        <taxon>Castorimorpha</taxon>
        <taxon>Heteromyidae</taxon>
        <taxon>Dipodomyinae</taxon>
        <taxon>Dipodomys</taxon>
    </lineage>
</organism>
<proteinExistence type="predicted"/>
<gene>
    <name evidence="11" type="primary">Trafd1</name>
</gene>
<feature type="compositionally biased region" description="Low complexity" evidence="8">
    <location>
        <begin position="539"/>
        <end position="560"/>
    </location>
</feature>
<dbReference type="GO" id="GO:0045824">
    <property type="term" value="P:negative regulation of innate immune response"/>
    <property type="evidence" value="ECO:0007669"/>
    <property type="project" value="TreeGrafter"/>
</dbReference>
<evidence type="ECO:0000256" key="1">
    <source>
        <dbReference type="ARBA" id="ARBA00022553"/>
    </source>
</evidence>
<protein>
    <recommendedName>
        <fullName evidence="7">TRAF-type zinc finger domain-containing protein 1</fullName>
    </recommendedName>
</protein>
<evidence type="ECO:0000256" key="6">
    <source>
        <dbReference type="ARBA" id="ARBA00037636"/>
    </source>
</evidence>
<dbReference type="PANTHER" id="PTHR16295:SF19">
    <property type="entry name" value="TRAF-TYPE ZINC FINGER DOMAIN-CONTAINING PROTEIN 1"/>
    <property type="match status" value="1"/>
</dbReference>
<dbReference type="CTD" id="10906"/>
<evidence type="ECO:0000313" key="11">
    <source>
        <dbReference type="RefSeq" id="XP_012878575.1"/>
    </source>
</evidence>
<evidence type="ECO:0000259" key="9">
    <source>
        <dbReference type="Pfam" id="PF21366"/>
    </source>
</evidence>
<dbReference type="FunFam" id="3.30.40.10:FF:000378">
    <property type="entry name" value="TRAF-type zinc finger domain-containing 1"/>
    <property type="match status" value="1"/>
</dbReference>
<dbReference type="Proteomes" id="UP000081671">
    <property type="component" value="Unplaced"/>
</dbReference>
<feature type="compositionally biased region" description="Basic and acidic residues" evidence="8">
    <location>
        <begin position="399"/>
        <end position="411"/>
    </location>
</feature>
<evidence type="ECO:0000256" key="4">
    <source>
        <dbReference type="ARBA" id="ARBA00022833"/>
    </source>
</evidence>
<dbReference type="RefSeq" id="XP_012878575.1">
    <property type="nucleotide sequence ID" value="XM_013023121.1"/>
</dbReference>
<keyword evidence="5" id="KW-0007">Acetylation</keyword>
<evidence type="ECO:0000256" key="5">
    <source>
        <dbReference type="ARBA" id="ARBA00022990"/>
    </source>
</evidence>
<keyword evidence="4" id="KW-0862">Zinc</keyword>
<dbReference type="InterPro" id="IPR051986">
    <property type="entry name" value="Innate_Immune_Apopt_Reg"/>
</dbReference>
<dbReference type="Pfam" id="PF21366">
    <property type="entry name" value="TRAFD1-XIAF1_ZnF"/>
    <property type="match status" value="1"/>
</dbReference>
<feature type="region of interest" description="Disordered" evidence="8">
    <location>
        <begin position="523"/>
        <end position="580"/>
    </location>
</feature>
<feature type="domain" description="TRAFD1/XAF1 zinc finger" evidence="9">
    <location>
        <begin position="94"/>
        <end position="136"/>
    </location>
</feature>